<name>A0A7D9DU87_PARCT</name>
<gene>
    <name evidence="2" type="ORF">PACLA_8A014314</name>
</gene>
<dbReference type="SUPFAM" id="SSF53098">
    <property type="entry name" value="Ribonuclease H-like"/>
    <property type="match status" value="1"/>
</dbReference>
<dbReference type="Proteomes" id="UP001152795">
    <property type="component" value="Unassembled WGS sequence"/>
</dbReference>
<dbReference type="InterPro" id="IPR012337">
    <property type="entry name" value="RNaseH-like_sf"/>
</dbReference>
<proteinExistence type="predicted"/>
<dbReference type="PANTHER" id="PTHR38681">
    <property type="entry name" value="RETROVIRUS-RELATED POL POLYPROTEIN FROM TRANSPOSON 412-LIKE PROTEIN-RELATED"/>
    <property type="match status" value="1"/>
</dbReference>
<keyword evidence="3" id="KW-1185">Reference proteome</keyword>
<dbReference type="GO" id="GO:0015074">
    <property type="term" value="P:DNA integration"/>
    <property type="evidence" value="ECO:0007669"/>
    <property type="project" value="InterPro"/>
</dbReference>
<evidence type="ECO:0000313" key="3">
    <source>
        <dbReference type="Proteomes" id="UP001152795"/>
    </source>
</evidence>
<evidence type="ECO:0000256" key="1">
    <source>
        <dbReference type="SAM" id="MobiDB-lite"/>
    </source>
</evidence>
<evidence type="ECO:0000313" key="2">
    <source>
        <dbReference type="EMBL" id="CAB3993453.1"/>
    </source>
</evidence>
<comment type="caution">
    <text evidence="2">The sequence shown here is derived from an EMBL/GenBank/DDBJ whole genome shotgun (WGS) entry which is preliminary data.</text>
</comment>
<dbReference type="PROSITE" id="PS50994">
    <property type="entry name" value="INTEGRASE"/>
    <property type="match status" value="1"/>
</dbReference>
<dbReference type="InterPro" id="IPR036397">
    <property type="entry name" value="RNaseH_sf"/>
</dbReference>
<feature type="compositionally biased region" description="Low complexity" evidence="1">
    <location>
        <begin position="292"/>
        <end position="308"/>
    </location>
</feature>
<accession>A0A7D9DU87</accession>
<dbReference type="FunFam" id="3.30.420.10:FF:000032">
    <property type="entry name" value="Retrovirus-related Pol polyprotein from transposon 297-like Protein"/>
    <property type="match status" value="1"/>
</dbReference>
<protein>
    <submittedName>
        <fullName evidence="2">Pol poly</fullName>
    </submittedName>
</protein>
<dbReference type="GO" id="GO:0003676">
    <property type="term" value="F:nucleic acid binding"/>
    <property type="evidence" value="ECO:0007669"/>
    <property type="project" value="InterPro"/>
</dbReference>
<dbReference type="Gene3D" id="3.30.420.10">
    <property type="entry name" value="Ribonuclease H-like superfamily/Ribonuclease H"/>
    <property type="match status" value="1"/>
</dbReference>
<dbReference type="Pfam" id="PF00665">
    <property type="entry name" value="rve"/>
    <property type="match status" value="1"/>
</dbReference>
<dbReference type="OrthoDB" id="10056584at2759"/>
<sequence length="331" mass="37482">MKKSFSYRGASAWNSLPNEILDVHEQFSHVHIDLVGPLPPSNGNSYLLTCIDRFTRWPEAIPISTITAESVAQAFITHWIARFGVPHKITTDRGKQFESHLFAALTNFLGTTRVRTTAYHPIANGLVERFHLQLKASLKATNDPSHWSERLPLVLLGIRNAVKADFGHSVSERVYGTTLCLPGVFFSHSTDHPVPDPAFYVDRLKRTLNDLNPPPDRQQRHKSHVPKDLQTCTHFFIRRDAVRKPLQPPYDGPFKIISRSLKYFKVDLGNRTDTVSIDRLKCAHLDTDPGLPSSTPATHTTSTTTEAPQVRRTRSGRHVHFPERYMAIVCR</sequence>
<feature type="region of interest" description="Disordered" evidence="1">
    <location>
        <begin position="287"/>
        <end position="314"/>
    </location>
</feature>
<reference evidence="2" key="1">
    <citation type="submission" date="2020-04" db="EMBL/GenBank/DDBJ databases">
        <authorList>
            <person name="Alioto T."/>
            <person name="Alioto T."/>
            <person name="Gomez Garrido J."/>
        </authorList>
    </citation>
    <scope>NUCLEOTIDE SEQUENCE</scope>
    <source>
        <strain evidence="2">A484AB</strain>
    </source>
</reference>
<dbReference type="AlphaFoldDB" id="A0A7D9DU87"/>
<dbReference type="EMBL" id="CACRXK020002264">
    <property type="protein sequence ID" value="CAB3993453.1"/>
    <property type="molecule type" value="Genomic_DNA"/>
</dbReference>
<organism evidence="2 3">
    <name type="scientific">Paramuricea clavata</name>
    <name type="common">Red gorgonian</name>
    <name type="synonym">Violescent sea-whip</name>
    <dbReference type="NCBI Taxonomy" id="317549"/>
    <lineage>
        <taxon>Eukaryota</taxon>
        <taxon>Metazoa</taxon>
        <taxon>Cnidaria</taxon>
        <taxon>Anthozoa</taxon>
        <taxon>Octocorallia</taxon>
        <taxon>Malacalcyonacea</taxon>
        <taxon>Plexauridae</taxon>
        <taxon>Paramuricea</taxon>
    </lineage>
</organism>
<dbReference type="PANTHER" id="PTHR38681:SF1">
    <property type="entry name" value="RETROVIRUS-RELATED POL POLYPROTEIN FROM TRANSPOSON 412-LIKE PROTEIN"/>
    <property type="match status" value="1"/>
</dbReference>
<dbReference type="InterPro" id="IPR001584">
    <property type="entry name" value="Integrase_cat-core"/>
</dbReference>